<dbReference type="Pfam" id="PF00535">
    <property type="entry name" value="Glycos_transf_2"/>
    <property type="match status" value="1"/>
</dbReference>
<reference evidence="2 3" key="1">
    <citation type="submission" date="2013-04" db="EMBL/GenBank/DDBJ databases">
        <title>The Genome Sequence of Bacteroides massiliensis dnLKV3.</title>
        <authorList>
            <consortium name="The Broad Institute Genomics Platform"/>
            <consortium name="The Broad Institute Genome Sequencing Center for Infectious Disease"/>
            <person name="Earl A."/>
            <person name="Xavier R."/>
            <person name="Kuhn K."/>
            <person name="Stappenbeck T."/>
            <person name="Walker B."/>
            <person name="Young S."/>
            <person name="Zeng Q."/>
            <person name="Gargeya S."/>
            <person name="Fitzgerald M."/>
            <person name="Haas B."/>
            <person name="Abouelleil A."/>
            <person name="Allen A.W."/>
            <person name="Alvarado L."/>
            <person name="Arachchi H.M."/>
            <person name="Berlin A.M."/>
            <person name="Chapman S.B."/>
            <person name="Gainer-Dewar J."/>
            <person name="Goldberg J."/>
            <person name="Griggs A."/>
            <person name="Gujja S."/>
            <person name="Hansen M."/>
            <person name="Howarth C."/>
            <person name="Imamovic A."/>
            <person name="Ireland A."/>
            <person name="Larimer J."/>
            <person name="McCowan C."/>
            <person name="Murphy C."/>
            <person name="Pearson M."/>
            <person name="Poon T.W."/>
            <person name="Priest M."/>
            <person name="Roberts A."/>
            <person name="Saif S."/>
            <person name="Shea T."/>
            <person name="Sisk P."/>
            <person name="Sykes S."/>
            <person name="Wortman J."/>
            <person name="Nusbaum C."/>
            <person name="Birren B."/>
        </authorList>
    </citation>
    <scope>NUCLEOTIDE SEQUENCE [LARGE SCALE GENOMIC DNA]</scope>
    <source>
        <strain evidence="3">dnLKV3</strain>
    </source>
</reference>
<feature type="domain" description="Glycosyltransferase 2-like" evidence="1">
    <location>
        <begin position="44"/>
        <end position="173"/>
    </location>
</feature>
<dbReference type="Gene3D" id="3.90.550.10">
    <property type="entry name" value="Spore Coat Polysaccharide Biosynthesis Protein SpsA, Chain A"/>
    <property type="match status" value="1"/>
</dbReference>
<dbReference type="EMBL" id="ASSP01000022">
    <property type="protein sequence ID" value="EOS09547.1"/>
    <property type="molecule type" value="Genomic_DNA"/>
</dbReference>
<gene>
    <name evidence="2" type="ORF">C802_03660</name>
</gene>
<dbReference type="PATRIC" id="fig|1235788.3.peg.3751"/>
<dbReference type="AlphaFoldDB" id="R9HZX1"/>
<evidence type="ECO:0000313" key="3">
    <source>
        <dbReference type="Proteomes" id="UP000014200"/>
    </source>
</evidence>
<dbReference type="Proteomes" id="UP000014200">
    <property type="component" value="Unassembled WGS sequence"/>
</dbReference>
<dbReference type="PANTHER" id="PTHR22916">
    <property type="entry name" value="GLYCOSYLTRANSFERASE"/>
    <property type="match status" value="1"/>
</dbReference>
<dbReference type="HOGENOM" id="CLU_063007_0_0_10"/>
<dbReference type="STRING" id="1235788.C802_03660"/>
<organism evidence="2 3">
    <name type="scientific">Phocaeicola sartorii</name>
    <dbReference type="NCBI Taxonomy" id="671267"/>
    <lineage>
        <taxon>Bacteria</taxon>
        <taxon>Pseudomonadati</taxon>
        <taxon>Bacteroidota</taxon>
        <taxon>Bacteroidia</taxon>
        <taxon>Bacteroidales</taxon>
        <taxon>Bacteroidaceae</taxon>
        <taxon>Phocaeicola</taxon>
    </lineage>
</organism>
<accession>R9HZX1</accession>
<protein>
    <recommendedName>
        <fullName evidence="1">Glycosyltransferase 2-like domain-containing protein</fullName>
    </recommendedName>
</protein>
<comment type="caution">
    <text evidence="2">The sequence shown here is derived from an EMBL/GenBank/DDBJ whole genome shotgun (WGS) entry which is preliminary data.</text>
</comment>
<dbReference type="OrthoDB" id="6307329at2"/>
<dbReference type="SUPFAM" id="SSF53448">
    <property type="entry name" value="Nucleotide-diphospho-sugar transferases"/>
    <property type="match status" value="1"/>
</dbReference>
<dbReference type="RefSeq" id="WP_016277935.1">
    <property type="nucleotide sequence ID" value="NZ_JABVZU010000003.1"/>
</dbReference>
<dbReference type="CDD" id="cd00761">
    <property type="entry name" value="Glyco_tranf_GTA_type"/>
    <property type="match status" value="1"/>
</dbReference>
<dbReference type="InterPro" id="IPR029044">
    <property type="entry name" value="Nucleotide-diphossugar_trans"/>
</dbReference>
<evidence type="ECO:0000259" key="1">
    <source>
        <dbReference type="Pfam" id="PF00535"/>
    </source>
</evidence>
<keyword evidence="3" id="KW-1185">Reference proteome</keyword>
<dbReference type="InterPro" id="IPR001173">
    <property type="entry name" value="Glyco_trans_2-like"/>
</dbReference>
<dbReference type="PANTHER" id="PTHR22916:SF3">
    <property type="entry name" value="UDP-GLCNAC:BETAGAL BETA-1,3-N-ACETYLGLUCOSAMINYLTRANSFERASE-LIKE PROTEIN 1"/>
    <property type="match status" value="1"/>
</dbReference>
<proteinExistence type="predicted"/>
<name>R9HZX1_9BACT</name>
<sequence>MAIKFEYPFKSKDFFEYVNSFEKYKNVKSNLLFSDVKSQDPLVSVVIPTYKAPYIKEALDSVLHQTEAPDYEVVIVENDPGNSNLLEYVKSLKSGRIRYYCNDDNIGMAGNWNRCIELARSENIVFCHSDDMLVEDTLKNLWAFRQKVGPEAAILGRSRAIDADGNLISEDDICKDRFWGLLKSKSYYLNDIYSLFILDFSNGVGEMFNRSVMLKIGGYNPDFYPAIDFVLLMKYFLFAPIYRINQPLHVCRVAVNTSLIVSDRFAAFNFYMRKAIVDKYFRGNRILHYIGRLLTESAECEALNFFPARKLNLFEKAMVRMSVIVYNLHAKYSLVRK</sequence>
<dbReference type="GO" id="GO:0016758">
    <property type="term" value="F:hexosyltransferase activity"/>
    <property type="evidence" value="ECO:0007669"/>
    <property type="project" value="UniProtKB-ARBA"/>
</dbReference>
<dbReference type="GeneID" id="82154279"/>
<evidence type="ECO:0000313" key="2">
    <source>
        <dbReference type="EMBL" id="EOS09547.1"/>
    </source>
</evidence>